<evidence type="ECO:0000259" key="12">
    <source>
        <dbReference type="PROSITE" id="PS50089"/>
    </source>
</evidence>
<reference evidence="13" key="1">
    <citation type="submission" date="2023-03" db="EMBL/GenBank/DDBJ databases">
        <authorList>
            <person name="Steffen K."/>
            <person name="Cardenas P."/>
        </authorList>
    </citation>
    <scope>NUCLEOTIDE SEQUENCE</scope>
</reference>
<dbReference type="PANTHER" id="PTHR12981">
    <property type="entry name" value="ZINC FINGER PROTEIN-LIKE 1"/>
    <property type="match status" value="1"/>
</dbReference>
<dbReference type="InterPro" id="IPR039043">
    <property type="entry name" value="ZFPL1"/>
</dbReference>
<evidence type="ECO:0000256" key="8">
    <source>
        <dbReference type="ARBA" id="ARBA00023136"/>
    </source>
</evidence>
<keyword evidence="8 11" id="KW-0472">Membrane</keyword>
<evidence type="ECO:0000256" key="7">
    <source>
        <dbReference type="ARBA" id="ARBA00022989"/>
    </source>
</evidence>
<dbReference type="Proteomes" id="UP001174909">
    <property type="component" value="Unassembled WGS sequence"/>
</dbReference>
<dbReference type="InterPro" id="IPR058730">
    <property type="entry name" value="U-box_ZFPL1-like"/>
</dbReference>
<evidence type="ECO:0000313" key="13">
    <source>
        <dbReference type="EMBL" id="CAI8019076.1"/>
    </source>
</evidence>
<evidence type="ECO:0000256" key="5">
    <source>
        <dbReference type="ARBA" id="ARBA00022771"/>
    </source>
</evidence>
<feature type="transmembrane region" description="Helical" evidence="11">
    <location>
        <begin position="369"/>
        <end position="390"/>
    </location>
</feature>
<feature type="region of interest" description="Disordered" evidence="10">
    <location>
        <begin position="128"/>
        <end position="203"/>
    </location>
</feature>
<evidence type="ECO:0000256" key="1">
    <source>
        <dbReference type="ARBA" id="ARBA00004167"/>
    </source>
</evidence>
<comment type="subcellular location">
    <subcellularLocation>
        <location evidence="1">Membrane</location>
        <topology evidence="1">Single-pass membrane protein</topology>
    </subcellularLocation>
</comment>
<keyword evidence="4" id="KW-0479">Metal-binding</keyword>
<protein>
    <submittedName>
        <fullName evidence="13">Zinc finger protein-like 1</fullName>
    </submittedName>
</protein>
<proteinExistence type="inferred from homology"/>
<feature type="transmembrane region" description="Helical" evidence="11">
    <location>
        <begin position="428"/>
        <end position="448"/>
    </location>
</feature>
<dbReference type="GO" id="GO:0005794">
    <property type="term" value="C:Golgi apparatus"/>
    <property type="evidence" value="ECO:0007669"/>
    <property type="project" value="TreeGrafter"/>
</dbReference>
<dbReference type="AlphaFoldDB" id="A0AA35WJ66"/>
<dbReference type="GO" id="GO:0016020">
    <property type="term" value="C:membrane"/>
    <property type="evidence" value="ECO:0007669"/>
    <property type="project" value="UniProtKB-SubCell"/>
</dbReference>
<evidence type="ECO:0000256" key="4">
    <source>
        <dbReference type="ARBA" id="ARBA00022723"/>
    </source>
</evidence>
<dbReference type="InterPro" id="IPR013083">
    <property type="entry name" value="Znf_RING/FYVE/PHD"/>
</dbReference>
<feature type="transmembrane region" description="Helical" evidence="11">
    <location>
        <begin position="402"/>
        <end position="422"/>
    </location>
</feature>
<evidence type="ECO:0000256" key="11">
    <source>
        <dbReference type="SAM" id="Phobius"/>
    </source>
</evidence>
<dbReference type="PROSITE" id="PS50089">
    <property type="entry name" value="ZF_RING_2"/>
    <property type="match status" value="1"/>
</dbReference>
<name>A0AA35WJ66_GEOBA</name>
<keyword evidence="14" id="KW-1185">Reference proteome</keyword>
<dbReference type="PANTHER" id="PTHR12981:SF0">
    <property type="entry name" value="ZINC FINGER PROTEIN-LIKE 1"/>
    <property type="match status" value="1"/>
</dbReference>
<evidence type="ECO:0000256" key="2">
    <source>
        <dbReference type="ARBA" id="ARBA00005561"/>
    </source>
</evidence>
<evidence type="ECO:0000256" key="6">
    <source>
        <dbReference type="ARBA" id="ARBA00022833"/>
    </source>
</evidence>
<organism evidence="13 14">
    <name type="scientific">Geodia barretti</name>
    <name type="common">Barrett's horny sponge</name>
    <dbReference type="NCBI Taxonomy" id="519541"/>
    <lineage>
        <taxon>Eukaryota</taxon>
        <taxon>Metazoa</taxon>
        <taxon>Porifera</taxon>
        <taxon>Demospongiae</taxon>
        <taxon>Heteroscleromorpha</taxon>
        <taxon>Tetractinellida</taxon>
        <taxon>Astrophorina</taxon>
        <taxon>Geodiidae</taxon>
        <taxon>Geodia</taxon>
    </lineage>
</organism>
<sequence>MGLCRCEKRRVTNLFCFVHQVNVCEDCMISQHHRCVVQSYLKWLEDADYDPVCVLCTKSIQEGGDVVRLVCYDVYHVACLDSYGRSLVSTTTPTNYLCPKCKDPLIPPPNMASPVACRLRDVLRGFPWATTSTNTPTPPHGLPQDSSMFVEEGPDGTSHNFMSPLTSTPRPPHPSTSPSLSTSLPIPPSHDEARSATHNTTFQQQGLTTARGVGGTGMGVRESYPAATGISLSRDVDENKYRRKNPLEMVSRWVKHQQHWNVPSDDSSVIMRRYLMMAVAVVFLIVMHGEDEEKNVCEPDWGARPQRSIKDELYYVSCSSISCSGRGNDGRGIEFRKCRKTKAIRTVVVLAFLVLLDLALSTAVSVYEVLVHCVFISALCLYLILSLVLSVCREEVVVVRGLGVYISSTSWVGLSSSMFLPHTVVGDIIINEGVTMCRVVFYLAVTIVRREKSTVDRHPLVLKLYPLFTEFYPRLAVIQESYHFLRDHFYEPSSSPRQPLPSQQ</sequence>
<keyword evidence="7 11" id="KW-1133">Transmembrane helix</keyword>
<feature type="domain" description="RING-type" evidence="12">
    <location>
        <begin position="53"/>
        <end position="102"/>
    </location>
</feature>
<feature type="transmembrane region" description="Helical" evidence="11">
    <location>
        <begin position="343"/>
        <end position="363"/>
    </location>
</feature>
<dbReference type="SUPFAM" id="SSF57850">
    <property type="entry name" value="RING/U-box"/>
    <property type="match status" value="1"/>
</dbReference>
<dbReference type="Pfam" id="PF25993">
    <property type="entry name" value="zf-B_box_ZFPL1"/>
    <property type="match status" value="1"/>
</dbReference>
<accession>A0AA35WJ66</accession>
<dbReference type="InterPro" id="IPR019328">
    <property type="entry name" value="PIGH-H_dom"/>
</dbReference>
<comment type="caution">
    <text evidence="13">The sequence shown here is derived from an EMBL/GenBank/DDBJ whole genome shotgun (WGS) entry which is preliminary data.</text>
</comment>
<keyword evidence="5 9" id="KW-0863">Zinc-finger</keyword>
<dbReference type="GO" id="GO:0008270">
    <property type="term" value="F:zinc ion binding"/>
    <property type="evidence" value="ECO:0007669"/>
    <property type="project" value="UniProtKB-KW"/>
</dbReference>
<evidence type="ECO:0000256" key="3">
    <source>
        <dbReference type="ARBA" id="ARBA00022692"/>
    </source>
</evidence>
<dbReference type="EMBL" id="CASHTH010001724">
    <property type="protein sequence ID" value="CAI8019076.1"/>
    <property type="molecule type" value="Genomic_DNA"/>
</dbReference>
<keyword evidence="3 11" id="KW-0812">Transmembrane</keyword>
<keyword evidence="6" id="KW-0862">Zinc</keyword>
<evidence type="ECO:0000256" key="9">
    <source>
        <dbReference type="PROSITE-ProRule" id="PRU00175"/>
    </source>
</evidence>
<comment type="similarity">
    <text evidence="2">Belongs to the ZFPL1 family.</text>
</comment>
<dbReference type="Gene3D" id="3.30.40.10">
    <property type="entry name" value="Zinc/RING finger domain, C3HC4 (zinc finger)"/>
    <property type="match status" value="1"/>
</dbReference>
<evidence type="ECO:0000313" key="14">
    <source>
        <dbReference type="Proteomes" id="UP001174909"/>
    </source>
</evidence>
<evidence type="ECO:0000256" key="10">
    <source>
        <dbReference type="SAM" id="MobiDB-lite"/>
    </source>
</evidence>
<gene>
    <name evidence="13" type="ORF">GBAR_LOCUS11500</name>
</gene>
<dbReference type="Pfam" id="PF10181">
    <property type="entry name" value="PIG-H"/>
    <property type="match status" value="1"/>
</dbReference>
<dbReference type="InterPro" id="IPR001841">
    <property type="entry name" value="Znf_RING"/>
</dbReference>
<dbReference type="InterPro" id="IPR058731">
    <property type="entry name" value="Znf-B_box_ZFPL1-like"/>
</dbReference>
<dbReference type="Pfam" id="PF25998">
    <property type="entry name" value="U-box_ZFPL1"/>
    <property type="match status" value="1"/>
</dbReference>